<reference evidence="1 2" key="1">
    <citation type="submission" date="2011-02" db="EMBL/GenBank/DDBJ databases">
        <title>The Genome Sequence of Sphaeroforma arctica JP610.</title>
        <authorList>
            <consortium name="The Broad Institute Genome Sequencing Platform"/>
            <person name="Russ C."/>
            <person name="Cuomo C."/>
            <person name="Young S.K."/>
            <person name="Zeng Q."/>
            <person name="Gargeya S."/>
            <person name="Alvarado L."/>
            <person name="Berlin A."/>
            <person name="Chapman S.B."/>
            <person name="Chen Z."/>
            <person name="Freedman E."/>
            <person name="Gellesch M."/>
            <person name="Goldberg J."/>
            <person name="Griggs A."/>
            <person name="Gujja S."/>
            <person name="Heilman E."/>
            <person name="Heiman D."/>
            <person name="Howarth C."/>
            <person name="Mehta T."/>
            <person name="Neiman D."/>
            <person name="Pearson M."/>
            <person name="Roberts A."/>
            <person name="Saif S."/>
            <person name="Shea T."/>
            <person name="Shenoy N."/>
            <person name="Sisk P."/>
            <person name="Stolte C."/>
            <person name="Sykes S."/>
            <person name="White J."/>
            <person name="Yandava C."/>
            <person name="Burger G."/>
            <person name="Gray M.W."/>
            <person name="Holland P.W.H."/>
            <person name="King N."/>
            <person name="Lang F.B.F."/>
            <person name="Roger A.J."/>
            <person name="Ruiz-Trillo I."/>
            <person name="Haas B."/>
            <person name="Nusbaum C."/>
            <person name="Birren B."/>
        </authorList>
    </citation>
    <scope>NUCLEOTIDE SEQUENCE [LARGE SCALE GENOMIC DNA]</scope>
    <source>
        <strain evidence="1 2">JP610</strain>
    </source>
</reference>
<keyword evidence="2" id="KW-1185">Reference proteome</keyword>
<dbReference type="Proteomes" id="UP000054560">
    <property type="component" value="Unassembled WGS sequence"/>
</dbReference>
<dbReference type="GO" id="GO:0043248">
    <property type="term" value="P:proteasome assembly"/>
    <property type="evidence" value="ECO:0007669"/>
    <property type="project" value="InterPro"/>
</dbReference>
<dbReference type="InterPro" id="IPR032157">
    <property type="entry name" value="PAC4"/>
</dbReference>
<name>A0A0L0FZB1_9EUKA</name>
<evidence type="ECO:0000313" key="2">
    <source>
        <dbReference type="Proteomes" id="UP000054560"/>
    </source>
</evidence>
<dbReference type="STRING" id="667725.A0A0L0FZB1"/>
<dbReference type="OrthoDB" id="368507at2759"/>
<dbReference type="AlphaFoldDB" id="A0A0L0FZB1"/>
<dbReference type="RefSeq" id="XP_014155871.1">
    <property type="nucleotide sequence ID" value="XM_014300396.1"/>
</dbReference>
<dbReference type="PANTHER" id="PTHR33559:SF1">
    <property type="entry name" value="PROTEASOME ASSEMBLY CHAPERONE 4"/>
    <property type="match status" value="1"/>
</dbReference>
<dbReference type="PANTHER" id="PTHR33559">
    <property type="entry name" value="PROTEASOME ASSEMBLY CHAPERONE 4"/>
    <property type="match status" value="1"/>
</dbReference>
<evidence type="ECO:0000313" key="1">
    <source>
        <dbReference type="EMBL" id="KNC81969.1"/>
    </source>
</evidence>
<protein>
    <recommendedName>
        <fullName evidence="3">Proteasome assembly chaperone 4</fullName>
    </recommendedName>
</protein>
<organism evidence="1 2">
    <name type="scientific">Sphaeroforma arctica JP610</name>
    <dbReference type="NCBI Taxonomy" id="667725"/>
    <lineage>
        <taxon>Eukaryota</taxon>
        <taxon>Ichthyosporea</taxon>
        <taxon>Ichthyophonida</taxon>
        <taxon>Sphaeroforma</taxon>
    </lineage>
</organism>
<evidence type="ECO:0008006" key="3">
    <source>
        <dbReference type="Google" id="ProtNLM"/>
    </source>
</evidence>
<dbReference type="EMBL" id="KQ241974">
    <property type="protein sequence ID" value="KNC81969.1"/>
    <property type="molecule type" value="Genomic_DNA"/>
</dbReference>
<accession>A0A0L0FZB1</accession>
<proteinExistence type="predicted"/>
<gene>
    <name evidence="1" type="ORF">SARC_05733</name>
</gene>
<dbReference type="GeneID" id="25906237"/>
<dbReference type="eggNOG" id="ENOG502S31R">
    <property type="taxonomic scope" value="Eukaryota"/>
</dbReference>
<sequence>MTAATVNFVDPVMKVHNFIDHDIHTSTIYFRVIQMDQTLLLWAGTDSSFTNLAVAMPPRDEMSKQGVGSLLLGDSLRSTGPAQRLAKLTGKQIHLSINVSISDNVQLAEKMVEERFVREMRTQPEKF</sequence>
<dbReference type="Pfam" id="PF16093">
    <property type="entry name" value="PAC4"/>
    <property type="match status" value="1"/>
</dbReference>